<dbReference type="PANTHER" id="PTHR30579:SF7">
    <property type="entry name" value="HTH-TYPE TRANSCRIPTIONAL REGULATOR LRHA-RELATED"/>
    <property type="match status" value="1"/>
</dbReference>
<evidence type="ECO:0000256" key="3">
    <source>
        <dbReference type="ARBA" id="ARBA00023125"/>
    </source>
</evidence>
<keyword evidence="7" id="KW-1185">Reference proteome</keyword>
<dbReference type="Pfam" id="PF03466">
    <property type="entry name" value="LysR_substrate"/>
    <property type="match status" value="1"/>
</dbReference>
<evidence type="ECO:0000313" key="6">
    <source>
        <dbReference type="EMBL" id="CDI04746.1"/>
    </source>
</evidence>
<keyword evidence="3" id="KW-0238">DNA-binding</keyword>
<dbReference type="PRINTS" id="PR00039">
    <property type="entry name" value="HTHLYSR"/>
</dbReference>
<keyword evidence="2" id="KW-0805">Transcription regulation</keyword>
<evidence type="ECO:0000256" key="1">
    <source>
        <dbReference type="ARBA" id="ARBA00009437"/>
    </source>
</evidence>
<evidence type="ECO:0000259" key="5">
    <source>
        <dbReference type="PROSITE" id="PS50931"/>
    </source>
</evidence>
<dbReference type="EMBL" id="CBTJ020000118">
    <property type="protein sequence ID" value="CDI04746.1"/>
    <property type="molecule type" value="Genomic_DNA"/>
</dbReference>
<evidence type="ECO:0000256" key="2">
    <source>
        <dbReference type="ARBA" id="ARBA00023015"/>
    </source>
</evidence>
<gene>
    <name evidence="6" type="ORF">BN873_p60006</name>
</gene>
<comment type="similarity">
    <text evidence="1">Belongs to the LysR transcriptional regulatory family.</text>
</comment>
<dbReference type="RefSeq" id="WP_071244495.1">
    <property type="nucleotide sequence ID" value="NZ_CBTJ020000118.1"/>
</dbReference>
<dbReference type="GO" id="GO:0003700">
    <property type="term" value="F:DNA-binding transcription factor activity"/>
    <property type="evidence" value="ECO:0007669"/>
    <property type="project" value="InterPro"/>
</dbReference>
<comment type="caution">
    <text evidence="6">The sequence shown here is derived from an EMBL/GenBank/DDBJ whole genome shotgun (WGS) entry which is preliminary data.</text>
</comment>
<dbReference type="InterPro" id="IPR005119">
    <property type="entry name" value="LysR_subst-bd"/>
</dbReference>
<dbReference type="Gene3D" id="3.40.190.10">
    <property type="entry name" value="Periplasmic binding protein-like II"/>
    <property type="match status" value="2"/>
</dbReference>
<dbReference type="PANTHER" id="PTHR30579">
    <property type="entry name" value="TRANSCRIPTIONAL REGULATOR"/>
    <property type="match status" value="1"/>
</dbReference>
<dbReference type="InterPro" id="IPR000847">
    <property type="entry name" value="LysR_HTH_N"/>
</dbReference>
<organism evidence="6 7">
    <name type="scientific">Candidatus Competibacter denitrificans Run_A_D11</name>
    <dbReference type="NCBI Taxonomy" id="1400863"/>
    <lineage>
        <taxon>Bacteria</taxon>
        <taxon>Pseudomonadati</taxon>
        <taxon>Pseudomonadota</taxon>
        <taxon>Gammaproteobacteria</taxon>
        <taxon>Candidatus Competibacteraceae</taxon>
        <taxon>Candidatus Competibacter</taxon>
    </lineage>
</organism>
<dbReference type="Pfam" id="PF00126">
    <property type="entry name" value="HTH_1"/>
    <property type="match status" value="1"/>
</dbReference>
<accession>W6M9Q5</accession>
<keyword evidence="4" id="KW-0804">Transcription</keyword>
<proteinExistence type="inferred from homology"/>
<dbReference type="InterPro" id="IPR036388">
    <property type="entry name" value="WH-like_DNA-bd_sf"/>
</dbReference>
<dbReference type="InterPro" id="IPR036390">
    <property type="entry name" value="WH_DNA-bd_sf"/>
</dbReference>
<reference evidence="6" key="1">
    <citation type="submission" date="2013-07" db="EMBL/GenBank/DDBJ databases">
        <authorList>
            <person name="McIlroy S."/>
        </authorList>
    </citation>
    <scope>NUCLEOTIDE SEQUENCE [LARGE SCALE GENOMIC DNA]</scope>
    <source>
        <strain evidence="6">Run_A_D11</strain>
    </source>
</reference>
<name>W6M9Q5_9GAMM</name>
<dbReference type="AlphaFoldDB" id="W6M9Q5"/>
<dbReference type="OrthoDB" id="5723059at2"/>
<dbReference type="GO" id="GO:0003677">
    <property type="term" value="F:DNA binding"/>
    <property type="evidence" value="ECO:0007669"/>
    <property type="project" value="UniProtKB-KW"/>
</dbReference>
<dbReference type="SUPFAM" id="SSF53850">
    <property type="entry name" value="Periplasmic binding protein-like II"/>
    <property type="match status" value="1"/>
</dbReference>
<protein>
    <submittedName>
        <fullName evidence="6">Transcriptional regulator, LysR family</fullName>
    </submittedName>
</protein>
<evidence type="ECO:0000256" key="4">
    <source>
        <dbReference type="ARBA" id="ARBA00023163"/>
    </source>
</evidence>
<reference evidence="6" key="2">
    <citation type="submission" date="2014-03" db="EMBL/GenBank/DDBJ databases">
        <title>Candidatus Competibacter-lineage genomes retrieved from metagenomes reveal functional metabolic diversity.</title>
        <authorList>
            <person name="McIlroy S.J."/>
            <person name="Albertsen M."/>
            <person name="Andresen E.K."/>
            <person name="Saunders A.M."/>
            <person name="Kristiansen R."/>
            <person name="Stokholm-Bjerregaard M."/>
            <person name="Nielsen K.L."/>
            <person name="Nielsen P.H."/>
        </authorList>
    </citation>
    <scope>NUCLEOTIDE SEQUENCE</scope>
    <source>
        <strain evidence="6">Run_A_D11</strain>
    </source>
</reference>
<dbReference type="PROSITE" id="PS50931">
    <property type="entry name" value="HTH_LYSR"/>
    <property type="match status" value="1"/>
</dbReference>
<dbReference type="FunFam" id="1.10.10.10:FF:000001">
    <property type="entry name" value="LysR family transcriptional regulator"/>
    <property type="match status" value="1"/>
</dbReference>
<sequence length="311" mass="33393">MSTQLDPDLLRTFVAIVDTGGFTLAARQVHRTQSAISMQVRRLEETLGRVLFQRDGRGVQLAPDGEALLGYARRLLKLHDEAVAALTRPEWSGRVRIGTPDDYVDRFLPDILARFARAFPRVQVEVTCETSANLRRLLTEDRLDLAVITSGCAPGGETGEVLRHEPVVWATAERHLTHEQEPLPLALFQPGCLFRDWALASLDGSGHPYRIAYTSASFSSILAAVKAGLAVTALCRSVLPAGVRPIGVEEGFPRLPSAGITLHRGSPGSAVAEGLAGYLREGFGADALPLAVAMDPVPAARVGGTARAGYE</sequence>
<evidence type="ECO:0000313" key="7">
    <source>
        <dbReference type="Proteomes" id="UP000035760"/>
    </source>
</evidence>
<dbReference type="SUPFAM" id="SSF46785">
    <property type="entry name" value="Winged helix' DNA-binding domain"/>
    <property type="match status" value="1"/>
</dbReference>
<dbReference type="InterPro" id="IPR050176">
    <property type="entry name" value="LTTR"/>
</dbReference>
<feature type="domain" description="HTH lysR-type" evidence="5">
    <location>
        <begin position="5"/>
        <end position="62"/>
    </location>
</feature>
<dbReference type="Proteomes" id="UP000035760">
    <property type="component" value="Unassembled WGS sequence"/>
</dbReference>
<dbReference type="Gene3D" id="1.10.10.10">
    <property type="entry name" value="Winged helix-like DNA-binding domain superfamily/Winged helix DNA-binding domain"/>
    <property type="match status" value="1"/>
</dbReference>